<dbReference type="EMBL" id="GL945433">
    <property type="protein sequence ID" value="EGO25831.1"/>
    <property type="molecule type" value="Genomic_DNA"/>
</dbReference>
<protein>
    <submittedName>
        <fullName evidence="1">Uncharacterized protein</fullName>
    </submittedName>
</protein>
<gene>
    <name evidence="1" type="ORF">SERLADRAFT_388367</name>
</gene>
<accession>F8NU65</accession>
<dbReference type="RefSeq" id="XP_007317953.1">
    <property type="nucleotide sequence ID" value="XM_007317891.1"/>
</dbReference>
<reference evidence="1" key="1">
    <citation type="submission" date="2011-04" db="EMBL/GenBank/DDBJ databases">
        <title>Evolution of plant cell wall degrading machinery underlies the functional diversity of forest fungi.</title>
        <authorList>
            <consortium name="US DOE Joint Genome Institute (JGI-PGF)"/>
            <person name="Eastwood D.C."/>
            <person name="Floudas D."/>
            <person name="Binder M."/>
            <person name="Majcherczyk A."/>
            <person name="Schneider P."/>
            <person name="Aerts A."/>
            <person name="Asiegbu F.O."/>
            <person name="Baker S.E."/>
            <person name="Barry K."/>
            <person name="Bendiksby M."/>
            <person name="Blumentritt M."/>
            <person name="Coutinho P.M."/>
            <person name="Cullen D."/>
            <person name="Cullen D."/>
            <person name="Gathman A."/>
            <person name="Goodell B."/>
            <person name="Henrissat B."/>
            <person name="Ihrmark K."/>
            <person name="Kauserud H."/>
            <person name="Kohler A."/>
            <person name="LaButti K."/>
            <person name="Lapidus A."/>
            <person name="Lavin J.L."/>
            <person name="Lee Y.-H."/>
            <person name="Lindquist E."/>
            <person name="Lilly W."/>
            <person name="Lucas S."/>
            <person name="Morin E."/>
            <person name="Murat C."/>
            <person name="Oguiza J.A."/>
            <person name="Park J."/>
            <person name="Pisabarro A.G."/>
            <person name="Riley R."/>
            <person name="Rosling A."/>
            <person name="Salamov A."/>
            <person name="Schmidt O."/>
            <person name="Schmutz J."/>
            <person name="Skrede I."/>
            <person name="Stenlid J."/>
            <person name="Wiebenga A."/>
            <person name="Xie X."/>
            <person name="Kues U."/>
            <person name="Hibbett D.S."/>
            <person name="Hoffmeister D."/>
            <person name="Hogberg N."/>
            <person name="Martin F."/>
            <person name="Grigoriev I.V."/>
            <person name="Watkinson S.C."/>
        </authorList>
    </citation>
    <scope>NUCLEOTIDE SEQUENCE</scope>
    <source>
        <strain evidence="1">S7.9</strain>
    </source>
</reference>
<sequence length="61" mass="7114">MRQTRYPSDHVAAAVLEDHKERGRTKATRKVTREPRRQVETDVRVREIEQDHRMSGCIAGV</sequence>
<dbReference type="HOGENOM" id="CLU_2924129_0_0_1"/>
<evidence type="ECO:0000313" key="1">
    <source>
        <dbReference type="EMBL" id="EGO25831.1"/>
    </source>
</evidence>
<dbReference type="GeneID" id="18811330"/>
<dbReference type="AlphaFoldDB" id="F8NU65"/>
<dbReference type="Proteomes" id="UP000008064">
    <property type="component" value="Unassembled WGS sequence"/>
</dbReference>
<dbReference type="KEGG" id="sla:SERLADRAFT_388367"/>
<organism>
    <name type="scientific">Serpula lacrymans var. lacrymans (strain S7.9)</name>
    <name type="common">Dry rot fungus</name>
    <dbReference type="NCBI Taxonomy" id="578457"/>
    <lineage>
        <taxon>Eukaryota</taxon>
        <taxon>Fungi</taxon>
        <taxon>Dikarya</taxon>
        <taxon>Basidiomycota</taxon>
        <taxon>Agaricomycotina</taxon>
        <taxon>Agaricomycetes</taxon>
        <taxon>Agaricomycetidae</taxon>
        <taxon>Boletales</taxon>
        <taxon>Coniophorineae</taxon>
        <taxon>Serpulaceae</taxon>
        <taxon>Serpula</taxon>
    </lineage>
</organism>
<name>F8NU65_SERL9</name>
<proteinExistence type="predicted"/>